<reference evidence="1 2" key="1">
    <citation type="submission" date="2018-07" db="EMBL/GenBank/DDBJ databases">
        <title>a novel species of Sphingomonas isolated from the rhizosphere soil of Araceae plant.</title>
        <authorList>
            <person name="Zhiyong W."/>
            <person name="Qinglan Z."/>
            <person name="Zhiwei F."/>
            <person name="Ding X."/>
            <person name="Gejiao W."/>
            <person name="Shixue Z."/>
        </authorList>
    </citation>
    <scope>NUCLEOTIDE SEQUENCE [LARGE SCALE GENOMIC DNA]</scope>
    <source>
        <strain evidence="1 2">WZY 27</strain>
    </source>
</reference>
<dbReference type="AlphaFoldDB" id="A0A369VWL0"/>
<evidence type="ECO:0000313" key="1">
    <source>
        <dbReference type="EMBL" id="RDE06229.1"/>
    </source>
</evidence>
<accession>A0A369VWL0</accession>
<organism evidence="1 2">
    <name type="scientific">Sphingomonas aracearum</name>
    <dbReference type="NCBI Taxonomy" id="2283317"/>
    <lineage>
        <taxon>Bacteria</taxon>
        <taxon>Pseudomonadati</taxon>
        <taxon>Pseudomonadota</taxon>
        <taxon>Alphaproteobacteria</taxon>
        <taxon>Sphingomonadales</taxon>
        <taxon>Sphingomonadaceae</taxon>
        <taxon>Sphingomonas</taxon>
    </lineage>
</organism>
<gene>
    <name evidence="1" type="ORF">DVW87_00365</name>
</gene>
<evidence type="ECO:0000313" key="2">
    <source>
        <dbReference type="Proteomes" id="UP000253918"/>
    </source>
</evidence>
<dbReference type="EMBL" id="QQNB01000001">
    <property type="protein sequence ID" value="RDE06229.1"/>
    <property type="molecule type" value="Genomic_DNA"/>
</dbReference>
<dbReference type="Proteomes" id="UP000253918">
    <property type="component" value="Unassembled WGS sequence"/>
</dbReference>
<protein>
    <submittedName>
        <fullName evidence="1">Uncharacterized protein</fullName>
    </submittedName>
</protein>
<sequence>MELYSLGLNDRMIAETEGVGRHAICDWRHARSLPANDSLTIRFDYASKTRQEVRAERIRLMKLGWTDEAIAYHQQRHRKAIYDFRKRQGLQLATGSLDDLPQIVSYDASFGERHLADSSWSNWLEEMGATVW</sequence>
<keyword evidence="2" id="KW-1185">Reference proteome</keyword>
<proteinExistence type="predicted"/>
<comment type="caution">
    <text evidence="1">The sequence shown here is derived from an EMBL/GenBank/DDBJ whole genome shotgun (WGS) entry which is preliminary data.</text>
</comment>
<name>A0A369VWL0_9SPHN</name>
<dbReference type="RefSeq" id="WP_114685811.1">
    <property type="nucleotide sequence ID" value="NZ_QQNB01000001.1"/>
</dbReference>